<dbReference type="InterPro" id="IPR023606">
    <property type="entry name" value="CoA-Trfase_III_dom_1_sf"/>
</dbReference>
<gene>
    <name evidence="3" type="ORF">C2E21_7648</name>
</gene>
<protein>
    <submittedName>
        <fullName evidence="3">Transferase</fullName>
    </submittedName>
</protein>
<dbReference type="Gene3D" id="3.30.1540.10">
    <property type="entry name" value="formyl-coa transferase, domain 3"/>
    <property type="match status" value="1"/>
</dbReference>
<evidence type="ECO:0000313" key="3">
    <source>
        <dbReference type="EMBL" id="PRW33539.1"/>
    </source>
</evidence>
<dbReference type="PANTHER" id="PTHR48228:SF6">
    <property type="entry name" value="L-CARNITINE COA-TRANSFERASE"/>
    <property type="match status" value="1"/>
</dbReference>
<dbReference type="InterPro" id="IPR044855">
    <property type="entry name" value="CoA-Trfase_III_dom3_sf"/>
</dbReference>
<proteinExistence type="inferred from homology"/>
<dbReference type="STRING" id="3076.A0A2P6TGX1"/>
<comment type="similarity">
    <text evidence="1">Belongs to the CoA-transferase III family.</text>
</comment>
<dbReference type="AlphaFoldDB" id="A0A2P6TGX1"/>
<evidence type="ECO:0000256" key="2">
    <source>
        <dbReference type="ARBA" id="ARBA00022679"/>
    </source>
</evidence>
<dbReference type="InterPro" id="IPR050509">
    <property type="entry name" value="CoA-transferase_III"/>
</dbReference>
<dbReference type="SUPFAM" id="SSF89796">
    <property type="entry name" value="CoA-transferase family III (CaiB/BaiF)"/>
    <property type="match status" value="1"/>
</dbReference>
<name>A0A2P6TGX1_CHLSO</name>
<dbReference type="Gene3D" id="3.40.50.10540">
    <property type="entry name" value="Crotonobetainyl-coa:carnitine coa-transferase, domain 1"/>
    <property type="match status" value="1"/>
</dbReference>
<sequence length="458" mass="48756">MLLARPLGGQPAAGLLRLLPPAHTLWATRWTHAAGQLQQCAAHSSQPAAGGGGEAELPPPTGPLVGFKVVDVGQVVAGNMCGALLAYFGASVIKVEPPGRGDALRHLRMADPTGTSLWWRSYGRNRRCITIDLHNEEGREVLRRLANRADVLVENFRPGVMEKWQLGPKDLKPELIYTRISGYGQTGPKAQLPGYASVCEAFGGFRYLNGFPDRPPVRPNISLGDSLAGLHAAFGAVMALLHRTRSGGGAAGQVVDASISESLFNMLEGCVPEYAASGKSRPPSGSTLTGVVPSGTWKCKDGVYVIIGGNGNSVYNRLIGAMGRPDMGIENPRFATDALRCENEREILDVIEDWVARHTSEEVMAAMNAARVPAGPILSTADICQEPQYLERGMIQRGAPPAGGSEVTLPAMVPVLHGTPGSTRWAGPELGEHTEQVLKEELGMDDAEIARLRECGAI</sequence>
<accession>A0A2P6TGX1</accession>
<reference evidence="3 4" key="1">
    <citation type="journal article" date="2018" name="Plant J.">
        <title>Genome sequences of Chlorella sorokiniana UTEX 1602 and Micractinium conductrix SAG 241.80: implications to maltose excretion by a green alga.</title>
        <authorList>
            <person name="Arriola M.B."/>
            <person name="Velmurugan N."/>
            <person name="Zhang Y."/>
            <person name="Plunkett M.H."/>
            <person name="Hondzo H."/>
            <person name="Barney B.M."/>
        </authorList>
    </citation>
    <scope>NUCLEOTIDE SEQUENCE [LARGE SCALE GENOMIC DNA]</scope>
    <source>
        <strain evidence="4">UTEX 1602</strain>
    </source>
</reference>
<dbReference type="Proteomes" id="UP000239899">
    <property type="component" value="Unassembled WGS sequence"/>
</dbReference>
<dbReference type="GO" id="GO:0016740">
    <property type="term" value="F:transferase activity"/>
    <property type="evidence" value="ECO:0007669"/>
    <property type="project" value="UniProtKB-KW"/>
</dbReference>
<evidence type="ECO:0000256" key="1">
    <source>
        <dbReference type="ARBA" id="ARBA00008383"/>
    </source>
</evidence>
<comment type="caution">
    <text evidence="3">The sequence shown here is derived from an EMBL/GenBank/DDBJ whole genome shotgun (WGS) entry which is preliminary data.</text>
</comment>
<organism evidence="3 4">
    <name type="scientific">Chlorella sorokiniana</name>
    <name type="common">Freshwater green alga</name>
    <dbReference type="NCBI Taxonomy" id="3076"/>
    <lineage>
        <taxon>Eukaryota</taxon>
        <taxon>Viridiplantae</taxon>
        <taxon>Chlorophyta</taxon>
        <taxon>core chlorophytes</taxon>
        <taxon>Trebouxiophyceae</taxon>
        <taxon>Chlorellales</taxon>
        <taxon>Chlorellaceae</taxon>
        <taxon>Chlorella clade</taxon>
        <taxon>Chlorella</taxon>
    </lineage>
</organism>
<dbReference type="PANTHER" id="PTHR48228">
    <property type="entry name" value="SUCCINYL-COA--D-CITRAMALATE COA-TRANSFERASE"/>
    <property type="match status" value="1"/>
</dbReference>
<keyword evidence="2 3" id="KW-0808">Transferase</keyword>
<evidence type="ECO:0000313" key="4">
    <source>
        <dbReference type="Proteomes" id="UP000239899"/>
    </source>
</evidence>
<keyword evidence="4" id="KW-1185">Reference proteome</keyword>
<dbReference type="OrthoDB" id="5863171at2759"/>
<dbReference type="InterPro" id="IPR003673">
    <property type="entry name" value="CoA-Trfase_fam_III"/>
</dbReference>
<dbReference type="Pfam" id="PF02515">
    <property type="entry name" value="CoA_transf_3"/>
    <property type="match status" value="1"/>
</dbReference>
<dbReference type="EMBL" id="LHPG02000016">
    <property type="protein sequence ID" value="PRW33539.1"/>
    <property type="molecule type" value="Genomic_DNA"/>
</dbReference>